<dbReference type="InterPro" id="IPR036163">
    <property type="entry name" value="HMA_dom_sf"/>
</dbReference>
<feature type="transmembrane region" description="Helical" evidence="17">
    <location>
        <begin position="494"/>
        <end position="514"/>
    </location>
</feature>
<dbReference type="NCBIfam" id="TIGR00003">
    <property type="entry name" value="copper ion binding protein"/>
    <property type="match status" value="3"/>
</dbReference>
<dbReference type="PROSITE" id="PS00154">
    <property type="entry name" value="ATPASE_E1_E2"/>
    <property type="match status" value="1"/>
</dbReference>
<dbReference type="EMBL" id="KQ964336">
    <property type="protein sequence ID" value="KXJ84759.1"/>
    <property type="molecule type" value="Genomic_DNA"/>
</dbReference>
<dbReference type="GO" id="GO:0030003">
    <property type="term" value="P:intracellular monoatomic cation homeostasis"/>
    <property type="evidence" value="ECO:0007669"/>
    <property type="project" value="UniProtKB-ARBA"/>
</dbReference>
<feature type="transmembrane region" description="Helical" evidence="17">
    <location>
        <begin position="418"/>
        <end position="444"/>
    </location>
</feature>
<dbReference type="EC" id="7.2.2.8" evidence="3"/>
<dbReference type="PROSITE" id="PS50846">
    <property type="entry name" value="HMA_2"/>
    <property type="match status" value="4"/>
</dbReference>
<feature type="transmembrane region" description="Helical" evidence="17">
    <location>
        <begin position="1071"/>
        <end position="1094"/>
    </location>
</feature>
<dbReference type="Pfam" id="PF00403">
    <property type="entry name" value="HMA"/>
    <property type="match status" value="4"/>
</dbReference>
<dbReference type="InterPro" id="IPR001757">
    <property type="entry name" value="P_typ_ATPase"/>
</dbReference>
<evidence type="ECO:0000256" key="12">
    <source>
        <dbReference type="ARBA" id="ARBA00022967"/>
    </source>
</evidence>
<dbReference type="Gene3D" id="3.40.50.1000">
    <property type="entry name" value="HAD superfamily/HAD-like"/>
    <property type="match status" value="1"/>
</dbReference>
<dbReference type="GO" id="GO:0005507">
    <property type="term" value="F:copper ion binding"/>
    <property type="evidence" value="ECO:0007669"/>
    <property type="project" value="InterPro"/>
</dbReference>
<name>A0A136IJE5_9PEZI</name>
<feature type="transmembrane region" description="Helical" evidence="17">
    <location>
        <begin position="390"/>
        <end position="412"/>
    </location>
</feature>
<dbReference type="SUPFAM" id="SSF56784">
    <property type="entry name" value="HAD-like"/>
    <property type="match status" value="1"/>
</dbReference>
<keyword evidence="15 17" id="KW-0472">Membrane</keyword>
<feature type="transmembrane region" description="Helical" evidence="17">
    <location>
        <begin position="677"/>
        <end position="700"/>
    </location>
</feature>
<keyword evidence="5 17" id="KW-0812">Transmembrane</keyword>
<dbReference type="Pfam" id="PF00122">
    <property type="entry name" value="E1-E2_ATPase"/>
    <property type="match status" value="1"/>
</dbReference>
<feature type="domain" description="HMA" evidence="18">
    <location>
        <begin position="298"/>
        <end position="364"/>
    </location>
</feature>
<dbReference type="NCBIfam" id="TIGR01494">
    <property type="entry name" value="ATPase_P-type"/>
    <property type="match status" value="2"/>
</dbReference>
<dbReference type="CDD" id="cd02094">
    <property type="entry name" value="P-type_ATPase_Cu-like"/>
    <property type="match status" value="1"/>
</dbReference>
<evidence type="ECO:0000256" key="8">
    <source>
        <dbReference type="ARBA" id="ARBA00022741"/>
    </source>
</evidence>
<dbReference type="STRING" id="196109.A0A136IJE5"/>
<dbReference type="InterPro" id="IPR036412">
    <property type="entry name" value="HAD-like_sf"/>
</dbReference>
<dbReference type="Pfam" id="PF00702">
    <property type="entry name" value="Hydrolase"/>
    <property type="match status" value="1"/>
</dbReference>
<protein>
    <recommendedName>
        <fullName evidence="3">P-type Cu(+) transporter</fullName>
        <ecNumber evidence="3">7.2.2.8</ecNumber>
    </recommendedName>
    <alternativeName>
        <fullName evidence="16">Cu(2+)-ATPase</fullName>
    </alternativeName>
</protein>
<evidence type="ECO:0000256" key="11">
    <source>
        <dbReference type="ARBA" id="ARBA00022842"/>
    </source>
</evidence>
<dbReference type="SFLD" id="SFLDS00003">
    <property type="entry name" value="Haloacid_Dehalogenase"/>
    <property type="match status" value="1"/>
</dbReference>
<sequence>MAPPALSIPPRSPSGYTLTMSPRPVRWATTTLRVGGMTCGACTSAVESGFQDVDGVGSVSVSLVMERAVVMHDPERFTAEQIQEAIEDRGFEAEVLSTDIAPLAPKSPSHGILFDTESSEPRISTTTVAIEGMTCGACTSAVEGGFSGVPGVKSFNVSLLSERAVIEHDAALISVDTILETIEDRGFGATLVDTQVAEPSGGRAAGTDAAVSSTVTTTIAIEGMTCGACTSAVEGGFDNIDGLVRFNISLLAERAVITHNAELLTAEQIVEMIEDRGFDAQILSSVADETGTSAVPTSTTQLKIYGGLNAASAKTLEDSILALNGITSAKMAMSTSRLSISHQPGVIGLRAIVETIEKLGFNALVSDNDDNNAQLESLAKTKEIQEWKRAFQVSLTFVIPVFFINMIFPMMIKPLDFGGVQLITGLFLGDVICLCLTIPIQFGIGKRFYVSAYKALKHKSPTMDVLVVLGTSSAFFFSVFAMLVSFLIEPHTRPATIFDTSTMLITFITLGRFLENSAKGKTSKALSRLMSLAPSMATIYADSIAAEKVAEGWETPGMTGATARTPALEGITVDEKVIPTELIQVGDIVIIRPGDKIPADGIIVRGETYIDESMVTGEAIPVQKKKGSGVIGGTVNGHGRIDFRVNRAGRDTQLSQIVKLVQDAQTTRAPIQRLADYLAGLFVPMILGLGFLTFLVWMVLSHALPHPPAIFTKPESGGKLMVCVKLCISVIVFACPCALGLATPTAVMVGTGVGAENGILVKGGAALEQTTKITKVVLDKTGTLTYGKMSVATARLTSVWQDNEWRRRLWWTVVGLAEMGSEHPVGKAVLNSARTELGMDSEATIEGSIGDFHAIVGKGITATVQPQSSAERTRYKVLIGSLPFLRANKIDVPMDAVDASEEINAQSAKSKSTLNTSAGTTNIFIAIDGAYAGHLCLADTVKEGAAAAIAVLHSMGVETAIVTGDQRPTALAVAKIVGISPENVHAGVSPDQKQTLIRQFQDEGACVAMVGDGINDSPALATADVGIAMASGTDVAMEAADVVLMRPNDLMDIPAALHLSRTIFTRIKLNLAWACMYNLVGLPFAMGLFLPLGWHLHPMAAGAAMATSSVSVVVSSLLLNFWKRPQWMEDALLAGATSNGVIRRHGGGWGFFGAVATRAQDVFSAVTGAERSKKSDGYVPLDTLDRADV</sequence>
<dbReference type="InterPro" id="IPR006122">
    <property type="entry name" value="HMA_Cu_ion-bd"/>
</dbReference>
<dbReference type="InterPro" id="IPR008250">
    <property type="entry name" value="ATPase_P-typ_transduc_dom_A_sf"/>
</dbReference>
<comment type="similarity">
    <text evidence="2 17">Belongs to the cation transport ATPase (P-type) (TC 3.A.3) family. Type IB subfamily.</text>
</comment>
<keyword evidence="4" id="KW-0813">Transport</keyword>
<dbReference type="SUPFAM" id="SSF81653">
    <property type="entry name" value="Calcium ATPase, transduction domain A"/>
    <property type="match status" value="1"/>
</dbReference>
<proteinExistence type="inferred from homology"/>
<dbReference type="Gene3D" id="3.30.70.100">
    <property type="match status" value="4"/>
</dbReference>
<dbReference type="FunFam" id="3.30.70.100:FF:000001">
    <property type="entry name" value="ATPase copper transporting beta"/>
    <property type="match status" value="3"/>
</dbReference>
<dbReference type="SUPFAM" id="SSF55008">
    <property type="entry name" value="HMA, heavy metal-associated domain"/>
    <property type="match status" value="4"/>
</dbReference>
<feature type="transmembrane region" description="Helical" evidence="17">
    <location>
        <begin position="1100"/>
        <end position="1122"/>
    </location>
</feature>
<evidence type="ECO:0000313" key="20">
    <source>
        <dbReference type="Proteomes" id="UP000070501"/>
    </source>
</evidence>
<dbReference type="InParanoid" id="A0A136IJE5"/>
<feature type="domain" description="HMA" evidence="18">
    <location>
        <begin position="215"/>
        <end position="281"/>
    </location>
</feature>
<evidence type="ECO:0000256" key="2">
    <source>
        <dbReference type="ARBA" id="ARBA00006024"/>
    </source>
</evidence>
<dbReference type="Gene3D" id="2.70.150.10">
    <property type="entry name" value="Calcium-transporting ATPase, cytoplasmic transduction domain A"/>
    <property type="match status" value="1"/>
</dbReference>
<dbReference type="AlphaFoldDB" id="A0A136IJE5"/>
<dbReference type="CDD" id="cd00371">
    <property type="entry name" value="HMA"/>
    <property type="match status" value="4"/>
</dbReference>
<keyword evidence="10 17" id="KW-0067">ATP-binding</keyword>
<evidence type="ECO:0000256" key="3">
    <source>
        <dbReference type="ARBA" id="ARBA00012517"/>
    </source>
</evidence>
<dbReference type="PRINTS" id="PR00119">
    <property type="entry name" value="CATATPASE"/>
</dbReference>
<evidence type="ECO:0000256" key="17">
    <source>
        <dbReference type="RuleBase" id="RU362081"/>
    </source>
</evidence>
<dbReference type="PANTHER" id="PTHR43520">
    <property type="entry name" value="ATP7, ISOFORM B"/>
    <property type="match status" value="1"/>
</dbReference>
<dbReference type="GO" id="GO:0016887">
    <property type="term" value="F:ATP hydrolysis activity"/>
    <property type="evidence" value="ECO:0007669"/>
    <property type="project" value="InterPro"/>
</dbReference>
<dbReference type="SFLD" id="SFLDF00027">
    <property type="entry name" value="p-type_atpase"/>
    <property type="match status" value="1"/>
</dbReference>
<dbReference type="GO" id="GO:0005524">
    <property type="term" value="F:ATP binding"/>
    <property type="evidence" value="ECO:0007669"/>
    <property type="project" value="UniProtKB-UniRule"/>
</dbReference>
<comment type="subcellular location">
    <subcellularLocation>
        <location evidence="1">Endomembrane system</location>
        <topology evidence="1">Multi-pass membrane protein</topology>
    </subcellularLocation>
    <subcellularLocation>
        <location evidence="17">Membrane</location>
    </subcellularLocation>
</comment>
<evidence type="ECO:0000256" key="7">
    <source>
        <dbReference type="ARBA" id="ARBA00022737"/>
    </source>
</evidence>
<keyword evidence="6 17" id="KW-0479">Metal-binding</keyword>
<evidence type="ECO:0000256" key="1">
    <source>
        <dbReference type="ARBA" id="ARBA00004127"/>
    </source>
</evidence>
<keyword evidence="12" id="KW-1278">Translocase</keyword>
<dbReference type="PRINTS" id="PR00942">
    <property type="entry name" value="CUATPASEI"/>
</dbReference>
<feature type="transmembrane region" description="Helical" evidence="17">
    <location>
        <begin position="720"/>
        <end position="742"/>
    </location>
</feature>
<dbReference type="GO" id="GO:0016020">
    <property type="term" value="C:membrane"/>
    <property type="evidence" value="ECO:0007669"/>
    <property type="project" value="UniProtKB-SubCell"/>
</dbReference>
<evidence type="ECO:0000256" key="4">
    <source>
        <dbReference type="ARBA" id="ARBA00022448"/>
    </source>
</evidence>
<keyword evidence="14" id="KW-0406">Ion transport</keyword>
<dbReference type="InterPro" id="IPR018303">
    <property type="entry name" value="ATPase_P-typ_P_site"/>
</dbReference>
<keyword evidence="7" id="KW-0677">Repeat</keyword>
<evidence type="ECO:0000313" key="19">
    <source>
        <dbReference type="EMBL" id="KXJ84759.1"/>
    </source>
</evidence>
<keyword evidence="9" id="KW-0186">Copper</keyword>
<evidence type="ECO:0000256" key="10">
    <source>
        <dbReference type="ARBA" id="ARBA00022840"/>
    </source>
</evidence>
<keyword evidence="9" id="KW-0187">Copper transport</keyword>
<dbReference type="GO" id="GO:0055070">
    <property type="term" value="P:copper ion homeostasis"/>
    <property type="evidence" value="ECO:0007669"/>
    <property type="project" value="TreeGrafter"/>
</dbReference>
<dbReference type="NCBIfam" id="TIGR01525">
    <property type="entry name" value="ATPase-IB_hvy"/>
    <property type="match status" value="1"/>
</dbReference>
<dbReference type="GO" id="GO:0012505">
    <property type="term" value="C:endomembrane system"/>
    <property type="evidence" value="ECO:0007669"/>
    <property type="project" value="UniProtKB-SubCell"/>
</dbReference>
<evidence type="ECO:0000256" key="9">
    <source>
        <dbReference type="ARBA" id="ARBA00022796"/>
    </source>
</evidence>
<dbReference type="InterPro" id="IPR023299">
    <property type="entry name" value="ATPase_P-typ_cyto_dom_N"/>
</dbReference>
<keyword evidence="8 17" id="KW-0547">Nucleotide-binding</keyword>
<dbReference type="PROSITE" id="PS01229">
    <property type="entry name" value="COF_2"/>
    <property type="match status" value="1"/>
</dbReference>
<dbReference type="GO" id="GO:0043682">
    <property type="term" value="F:P-type divalent copper transporter activity"/>
    <property type="evidence" value="ECO:0007669"/>
    <property type="project" value="TreeGrafter"/>
</dbReference>
<feature type="domain" description="HMA" evidence="18">
    <location>
        <begin position="124"/>
        <end position="190"/>
    </location>
</feature>
<dbReference type="InterPro" id="IPR044492">
    <property type="entry name" value="P_typ_ATPase_HD_dom"/>
</dbReference>
<evidence type="ECO:0000259" key="18">
    <source>
        <dbReference type="PROSITE" id="PS50846"/>
    </source>
</evidence>
<dbReference type="InterPro" id="IPR023214">
    <property type="entry name" value="HAD_sf"/>
</dbReference>
<dbReference type="InterPro" id="IPR006121">
    <property type="entry name" value="HMA_dom"/>
</dbReference>
<reference evidence="20" key="1">
    <citation type="submission" date="2016-02" db="EMBL/GenBank/DDBJ databases">
        <title>Draft genome sequence of Microdochium bolleyi, a fungal endophyte of beachgrass.</title>
        <authorList>
            <consortium name="DOE Joint Genome Institute"/>
            <person name="David A.S."/>
            <person name="May G."/>
            <person name="Haridas S."/>
            <person name="Lim J."/>
            <person name="Wang M."/>
            <person name="Labutti K."/>
            <person name="Lipzen A."/>
            <person name="Barry K."/>
            <person name="Grigoriev I.V."/>
        </authorList>
    </citation>
    <scope>NUCLEOTIDE SEQUENCE [LARGE SCALE GENOMIC DNA]</scope>
    <source>
        <strain evidence="20">J235TASD1</strain>
    </source>
</reference>
<evidence type="ECO:0000256" key="6">
    <source>
        <dbReference type="ARBA" id="ARBA00022723"/>
    </source>
</evidence>
<evidence type="ECO:0000256" key="16">
    <source>
        <dbReference type="ARBA" id="ARBA00080126"/>
    </source>
</evidence>
<dbReference type="Gene3D" id="3.40.1110.10">
    <property type="entry name" value="Calcium-transporting ATPase, cytoplasmic domain N"/>
    <property type="match status" value="2"/>
</dbReference>
<dbReference type="FunCoup" id="A0A136IJE5">
    <property type="interactions" value="438"/>
</dbReference>
<keyword evidence="20" id="KW-1185">Reference proteome</keyword>
<dbReference type="GO" id="GO:0140581">
    <property type="term" value="F:P-type monovalent copper transporter activity"/>
    <property type="evidence" value="ECO:0007669"/>
    <property type="project" value="UniProtKB-EC"/>
</dbReference>
<dbReference type="InterPro" id="IPR027256">
    <property type="entry name" value="P-typ_ATPase_IB"/>
</dbReference>
<evidence type="ECO:0000256" key="5">
    <source>
        <dbReference type="ARBA" id="ARBA00022692"/>
    </source>
</evidence>
<dbReference type="FunFam" id="2.70.150.10:FF:000002">
    <property type="entry name" value="Copper-transporting ATPase 1, putative"/>
    <property type="match status" value="1"/>
</dbReference>
<feature type="domain" description="HMA" evidence="18">
    <location>
        <begin position="28"/>
        <end position="94"/>
    </location>
</feature>
<dbReference type="SFLD" id="SFLDG00002">
    <property type="entry name" value="C1.7:_P-type_atpase_like"/>
    <property type="match status" value="1"/>
</dbReference>
<evidence type="ECO:0000256" key="14">
    <source>
        <dbReference type="ARBA" id="ARBA00023065"/>
    </source>
</evidence>
<keyword evidence="13 17" id="KW-1133">Transmembrane helix</keyword>
<organism evidence="19 20">
    <name type="scientific">Microdochium bolleyi</name>
    <dbReference type="NCBI Taxonomy" id="196109"/>
    <lineage>
        <taxon>Eukaryota</taxon>
        <taxon>Fungi</taxon>
        <taxon>Dikarya</taxon>
        <taxon>Ascomycota</taxon>
        <taxon>Pezizomycotina</taxon>
        <taxon>Sordariomycetes</taxon>
        <taxon>Xylariomycetidae</taxon>
        <taxon>Xylariales</taxon>
        <taxon>Microdochiaceae</taxon>
        <taxon>Microdochium</taxon>
    </lineage>
</organism>
<dbReference type="SUPFAM" id="SSF81665">
    <property type="entry name" value="Calcium ATPase, transmembrane domain M"/>
    <property type="match status" value="1"/>
</dbReference>
<evidence type="ECO:0000256" key="15">
    <source>
        <dbReference type="ARBA" id="ARBA00023136"/>
    </source>
</evidence>
<dbReference type="PANTHER" id="PTHR43520:SF8">
    <property type="entry name" value="P-TYPE CU(+) TRANSPORTER"/>
    <property type="match status" value="1"/>
</dbReference>
<keyword evidence="11" id="KW-0460">Magnesium</keyword>
<accession>A0A136IJE5</accession>
<feature type="transmembrane region" description="Helical" evidence="17">
    <location>
        <begin position="465"/>
        <end position="488"/>
    </location>
</feature>
<evidence type="ECO:0000256" key="13">
    <source>
        <dbReference type="ARBA" id="ARBA00022989"/>
    </source>
</evidence>
<dbReference type="InterPro" id="IPR059000">
    <property type="entry name" value="ATPase_P-type_domA"/>
</dbReference>
<dbReference type="OrthoDB" id="432719at2759"/>
<gene>
    <name evidence="19" type="ORF">Micbo1qcDRAFT_169988</name>
</gene>
<dbReference type="InterPro" id="IPR023298">
    <property type="entry name" value="ATPase_P-typ_TM_dom_sf"/>
</dbReference>
<dbReference type="Proteomes" id="UP000070501">
    <property type="component" value="Unassembled WGS sequence"/>
</dbReference>